<evidence type="ECO:0000313" key="3">
    <source>
        <dbReference type="EMBL" id="AID60159.1"/>
    </source>
</evidence>
<reference evidence="3" key="1">
    <citation type="journal article" date="2012" name="Plant Cell">
        <title>A dominant point mutation in a RINGv E3 ubiquitin ligase homoeologous gene leads to cleistogamy in Brassica napus.</title>
        <authorList>
            <person name="Lu Y.H."/>
            <person name="Arnaud D."/>
            <person name="Belcram H."/>
            <person name="Falentin C."/>
            <person name="Rouault P."/>
            <person name="Piel N."/>
            <person name="Lucas M.O."/>
            <person name="Just J."/>
            <person name="Renard M."/>
            <person name="Delourme R."/>
            <person name="Chalhoub B."/>
        </authorList>
    </citation>
    <scope>NUCLEOTIDE SEQUENCE</scope>
    <source>
        <tissue evidence="3">Young leaves</tissue>
    </source>
</reference>
<dbReference type="GO" id="GO:0042752">
    <property type="term" value="P:regulation of circadian rhythm"/>
    <property type="evidence" value="ECO:0007669"/>
    <property type="project" value="InterPro"/>
</dbReference>
<dbReference type="EMBL" id="KC206509">
    <property type="protein sequence ID" value="AID60116.1"/>
    <property type="molecule type" value="Genomic_DNA"/>
</dbReference>
<organism evidence="3">
    <name type="scientific">Brassica napus</name>
    <name type="common">Rape</name>
    <dbReference type="NCBI Taxonomy" id="3708"/>
    <lineage>
        <taxon>Eukaryota</taxon>
        <taxon>Viridiplantae</taxon>
        <taxon>Streptophyta</taxon>
        <taxon>Embryophyta</taxon>
        <taxon>Tracheophyta</taxon>
        <taxon>Spermatophyta</taxon>
        <taxon>Magnoliopsida</taxon>
        <taxon>eudicotyledons</taxon>
        <taxon>Gunneridae</taxon>
        <taxon>Pentapetalae</taxon>
        <taxon>rosids</taxon>
        <taxon>malvids</taxon>
        <taxon>Brassicales</taxon>
        <taxon>Brassicaceae</taxon>
        <taxon>Brassiceae</taxon>
        <taxon>Brassica</taxon>
    </lineage>
</organism>
<feature type="compositionally biased region" description="Basic and acidic residues" evidence="1">
    <location>
        <begin position="154"/>
        <end position="169"/>
    </location>
</feature>
<proteinExistence type="predicted"/>
<feature type="compositionally biased region" description="Polar residues" evidence="1">
    <location>
        <begin position="179"/>
        <end position="191"/>
    </location>
</feature>
<dbReference type="PANTHER" id="PTHR33676">
    <property type="entry name" value="COLD REGULATED PROTEIN 27"/>
    <property type="match status" value="1"/>
</dbReference>
<dbReference type="EMBL" id="KC206510">
    <property type="protein sequence ID" value="AID60159.1"/>
    <property type="molecule type" value="Genomic_DNA"/>
</dbReference>
<reference evidence="3" key="2">
    <citation type="submission" date="2012-11" db="EMBL/GenBank/DDBJ databases">
        <authorList>
            <person name="Lu Y.-H."/>
            <person name="Arnaud D."/>
            <person name="Belcram H."/>
            <person name="Falentin C."/>
            <person name="Rouault P."/>
            <person name="Piel N."/>
            <person name="Lucas M.-O."/>
            <person name="Just J."/>
            <person name="Renard M."/>
            <person name="Delourme R."/>
            <person name="Chalhoub B."/>
        </authorList>
    </citation>
    <scope>NUCLEOTIDE SEQUENCE</scope>
    <source>
        <tissue evidence="3">Young leaves</tissue>
    </source>
</reference>
<dbReference type="AlphaFoldDB" id="A0A068F634"/>
<feature type="region of interest" description="Disordered" evidence="1">
    <location>
        <begin position="139"/>
        <end position="236"/>
    </location>
</feature>
<feature type="compositionally biased region" description="Polar residues" evidence="1">
    <location>
        <begin position="139"/>
        <end position="153"/>
    </location>
</feature>
<sequence>MENEYEEVNNVSRDAAESQSDSSTLSNSLESGLTVGDADSKKLDECGGWTNEKHNLYLDSLENSFVKQLYSLLGVGGETQRLSRTRGVQSNSHKLTDQFTVLQNGYRQKVSFGKKRAHLETMGTDKGFTRTSMRTSLVHQYPSQSTAEASGQNFKEEEVGEKGCDSEVSRKRRKGANYDDSSLNDQASGQNFREEEVEEKGCNSEVSRKRRREANYDDSSLNDQYDEAKDSLVEWE</sequence>
<accession>A0A068F634</accession>
<feature type="compositionally biased region" description="Basic and acidic residues" evidence="1">
    <location>
        <begin position="226"/>
        <end position="236"/>
    </location>
</feature>
<evidence type="ECO:0000313" key="2">
    <source>
        <dbReference type="EMBL" id="AID60116.1"/>
    </source>
</evidence>
<feature type="region of interest" description="Disordered" evidence="1">
    <location>
        <begin position="1"/>
        <end position="41"/>
    </location>
</feature>
<feature type="compositionally biased region" description="Low complexity" evidence="1">
    <location>
        <begin position="18"/>
        <end position="33"/>
    </location>
</feature>
<protein>
    <submittedName>
        <fullName evidence="2">At4g33980-like protein</fullName>
    </submittedName>
</protein>
<dbReference type="PANTHER" id="PTHR33676:SF17">
    <property type="entry name" value="COLD-REGULATED PROTEIN 28"/>
    <property type="match status" value="1"/>
</dbReference>
<gene>
    <name evidence="3" type="ORF">GSBNAPT00096241001</name>
</gene>
<evidence type="ECO:0000256" key="1">
    <source>
        <dbReference type="SAM" id="MobiDB-lite"/>
    </source>
</evidence>
<dbReference type="GO" id="GO:0009409">
    <property type="term" value="P:response to cold"/>
    <property type="evidence" value="ECO:0007669"/>
    <property type="project" value="InterPro"/>
</dbReference>
<name>A0A068F634_BRANA</name>
<dbReference type="InterPro" id="IPR044678">
    <property type="entry name" value="COR27/28"/>
</dbReference>